<evidence type="ECO:0000313" key="2">
    <source>
        <dbReference type="Proteomes" id="UP000230097"/>
    </source>
</evidence>
<proteinExistence type="predicted"/>
<sequence>MKIIQKIKNFIKHTPIYSILVLIKQKKYMRDWERRGRTGSPPPSIKQKIVKEYTRRFVIDTLIETGTYKGEMVSAIKNTFKEIFSIELDNKLFEAAKKKFSKYPHIHIIHGDSGKILPEILSSLKKPCLFWLDAHYSGGSTIKGDVETPIAEELKAILHHSVQNHVILIDDARRFIGKNDYPTIKWLKDYVLKYRPDWSFEIENDIIRIHSSK</sequence>
<organism evidence="1 2">
    <name type="scientific">Candidatus Nealsonbacteria bacterium CG_4_9_14_0_8_um_filter_36_17</name>
    <dbReference type="NCBI Taxonomy" id="1974693"/>
    <lineage>
        <taxon>Bacteria</taxon>
        <taxon>Candidatus Nealsoniibacteriota</taxon>
    </lineage>
</organism>
<dbReference type="AlphaFoldDB" id="A0A2M8DLK6"/>
<name>A0A2M8DLK6_9BACT</name>
<protein>
    <recommendedName>
        <fullName evidence="3">Class I SAM-dependent methyltransferase</fullName>
    </recommendedName>
</protein>
<gene>
    <name evidence="1" type="ORF">CO078_01290</name>
</gene>
<reference evidence="2" key="1">
    <citation type="submission" date="2017-09" db="EMBL/GenBank/DDBJ databases">
        <title>Depth-based differentiation of microbial function through sediment-hosted aquifers and enrichment of novel symbionts in the deep terrestrial subsurface.</title>
        <authorList>
            <person name="Probst A.J."/>
            <person name="Ladd B."/>
            <person name="Jarett J.K."/>
            <person name="Geller-Mcgrath D.E."/>
            <person name="Sieber C.M.K."/>
            <person name="Emerson J.B."/>
            <person name="Anantharaman K."/>
            <person name="Thomas B.C."/>
            <person name="Malmstrom R."/>
            <person name="Stieglmeier M."/>
            <person name="Klingl A."/>
            <person name="Woyke T."/>
            <person name="Ryan C.M."/>
            <person name="Banfield J.F."/>
        </authorList>
    </citation>
    <scope>NUCLEOTIDE SEQUENCE [LARGE SCALE GENOMIC DNA]</scope>
</reference>
<comment type="caution">
    <text evidence="1">The sequence shown here is derived from an EMBL/GenBank/DDBJ whole genome shotgun (WGS) entry which is preliminary data.</text>
</comment>
<dbReference type="Gene3D" id="3.40.50.150">
    <property type="entry name" value="Vaccinia Virus protein VP39"/>
    <property type="match status" value="1"/>
</dbReference>
<accession>A0A2M8DLK6</accession>
<evidence type="ECO:0008006" key="3">
    <source>
        <dbReference type="Google" id="ProtNLM"/>
    </source>
</evidence>
<dbReference type="EMBL" id="PFTC01000032">
    <property type="protein sequence ID" value="PJB98648.1"/>
    <property type="molecule type" value="Genomic_DNA"/>
</dbReference>
<dbReference type="SUPFAM" id="SSF53335">
    <property type="entry name" value="S-adenosyl-L-methionine-dependent methyltransferases"/>
    <property type="match status" value="1"/>
</dbReference>
<dbReference type="InterPro" id="IPR029063">
    <property type="entry name" value="SAM-dependent_MTases_sf"/>
</dbReference>
<dbReference type="Proteomes" id="UP000230097">
    <property type="component" value="Unassembled WGS sequence"/>
</dbReference>
<evidence type="ECO:0000313" key="1">
    <source>
        <dbReference type="EMBL" id="PJB98648.1"/>
    </source>
</evidence>